<protein>
    <submittedName>
        <fullName evidence="3">Uncharacterized protein</fullName>
    </submittedName>
</protein>
<dbReference type="EMBL" id="CP017415">
    <property type="protein sequence ID" value="AOU98164.1"/>
    <property type="molecule type" value="Genomic_DNA"/>
</dbReference>
<keyword evidence="1" id="KW-1133">Transmembrane helix</keyword>
<reference evidence="3" key="2">
    <citation type="journal article" date="2020" name="Int. J. Syst. Evol. Microbiol.">
        <title>Genome-based classification of Acidihalobacter prosperus F5 (=DSM 105917=JCM 32255) as Acidihalobacter yilgarnensis sp. nov.</title>
        <authorList>
            <person name="Khaleque H.N."/>
            <person name="Gonzalez C."/>
            <person name="Johnson D.B."/>
            <person name="Kaksonen A.H."/>
            <person name="Holmes D.S."/>
            <person name="Watkin E.L.J."/>
        </authorList>
    </citation>
    <scope>NUCLEOTIDE SEQUENCE</scope>
    <source>
        <strain evidence="3">F5</strain>
    </source>
</reference>
<evidence type="ECO:0000313" key="2">
    <source>
        <dbReference type="EMBL" id="AOU98154.1"/>
    </source>
</evidence>
<dbReference type="EMBL" id="CP017415">
    <property type="protein sequence ID" value="AOU98154.1"/>
    <property type="molecule type" value="Genomic_DNA"/>
</dbReference>
<evidence type="ECO:0000313" key="3">
    <source>
        <dbReference type="EMBL" id="AOU98164.1"/>
    </source>
</evidence>
<evidence type="ECO:0000256" key="1">
    <source>
        <dbReference type="SAM" id="Phobius"/>
    </source>
</evidence>
<dbReference type="KEGG" id="aprs:BI364_09465"/>
<keyword evidence="4" id="KW-1185">Reference proteome</keyword>
<feature type="transmembrane region" description="Helical" evidence="1">
    <location>
        <begin position="35"/>
        <end position="58"/>
    </location>
</feature>
<sequence>MYADRLVLKANVQAVARESCSIPAEKIRLHRVRSLIIALLILDALAIHGLGDASGFLWGDFLAEWPLGITDAPFAL</sequence>
<name>A0A1D8IP61_9GAMM</name>
<proteinExistence type="predicted"/>
<keyword evidence="1" id="KW-0812">Transmembrane</keyword>
<organism evidence="3 4">
    <name type="scientific">Acidihalobacter yilgarnensis</name>
    <dbReference type="NCBI Taxonomy" id="2819280"/>
    <lineage>
        <taxon>Bacteria</taxon>
        <taxon>Pseudomonadati</taxon>
        <taxon>Pseudomonadota</taxon>
        <taxon>Gammaproteobacteria</taxon>
        <taxon>Chromatiales</taxon>
        <taxon>Ectothiorhodospiraceae</taxon>
        <taxon>Acidihalobacter</taxon>
    </lineage>
</organism>
<dbReference type="Proteomes" id="UP000095401">
    <property type="component" value="Chromosome"/>
</dbReference>
<reference evidence="4" key="1">
    <citation type="submission" date="2016-09" db="EMBL/GenBank/DDBJ databases">
        <title>Acidihalobacter prosperus F5.</title>
        <authorList>
            <person name="Khaleque H.N."/>
            <person name="Ramsay J.P."/>
            <person name="Kaksonen A.H."/>
            <person name="Boxall N.J."/>
            <person name="Watkin E.L.J."/>
        </authorList>
    </citation>
    <scope>NUCLEOTIDE SEQUENCE [LARGE SCALE GENOMIC DNA]</scope>
    <source>
        <strain evidence="4">F5</strain>
    </source>
</reference>
<dbReference type="AlphaFoldDB" id="A0A1D8IP61"/>
<dbReference type="KEGG" id="aprs:BI364_09525"/>
<gene>
    <name evidence="2" type="ORF">BI364_09465</name>
    <name evidence="3" type="ORF">BI364_09525</name>
</gene>
<evidence type="ECO:0000313" key="4">
    <source>
        <dbReference type="Proteomes" id="UP000095401"/>
    </source>
</evidence>
<accession>A0A1D8IP61</accession>
<keyword evidence="1" id="KW-0472">Membrane</keyword>